<dbReference type="PRINTS" id="PR00382">
    <property type="entry name" value="LIPIDTRNSFER"/>
</dbReference>
<dbReference type="CDD" id="cd00010">
    <property type="entry name" value="AAI_LTSS"/>
    <property type="match status" value="1"/>
</dbReference>
<feature type="compositionally biased region" description="Pro residues" evidence="8">
    <location>
        <begin position="125"/>
        <end position="135"/>
    </location>
</feature>
<dbReference type="Proteomes" id="UP001140949">
    <property type="component" value="Unassembled WGS sequence"/>
</dbReference>
<evidence type="ECO:0000256" key="9">
    <source>
        <dbReference type="SAM" id="SignalP"/>
    </source>
</evidence>
<dbReference type="EMBL" id="JANAVB010005597">
    <property type="protein sequence ID" value="KAJ6846700.1"/>
    <property type="molecule type" value="Genomic_DNA"/>
</dbReference>
<dbReference type="FunFam" id="1.10.110.10:FF:000001">
    <property type="entry name" value="Bifunctional inhibitor/lipid-transfer protein/seed storage 2S albumin superfamily protein"/>
    <property type="match status" value="1"/>
</dbReference>
<evidence type="ECO:0000256" key="4">
    <source>
        <dbReference type="ARBA" id="ARBA00022729"/>
    </source>
</evidence>
<evidence type="ECO:0000256" key="8">
    <source>
        <dbReference type="SAM" id="MobiDB-lite"/>
    </source>
</evidence>
<dbReference type="AlphaFoldDB" id="A0AAX6I046"/>
<keyword evidence="7" id="KW-0449">Lipoprotein</keyword>
<dbReference type="InterPro" id="IPR043325">
    <property type="entry name" value="LTSS"/>
</dbReference>
<evidence type="ECO:0000256" key="5">
    <source>
        <dbReference type="ARBA" id="ARBA00023157"/>
    </source>
</evidence>
<feature type="chain" id="PRO_5043399641" evidence="9">
    <location>
        <begin position="25"/>
        <end position="222"/>
    </location>
</feature>
<feature type="compositionally biased region" description="Low complexity" evidence="8">
    <location>
        <begin position="136"/>
        <end position="183"/>
    </location>
</feature>
<comment type="caution">
    <text evidence="11">The sequence shown here is derived from an EMBL/GenBank/DDBJ whole genome shotgun (WGS) entry which is preliminary data.</text>
</comment>
<evidence type="ECO:0000259" key="10">
    <source>
        <dbReference type="SMART" id="SM00499"/>
    </source>
</evidence>
<evidence type="ECO:0000256" key="6">
    <source>
        <dbReference type="ARBA" id="ARBA00023180"/>
    </source>
</evidence>
<feature type="compositionally biased region" description="Low complexity" evidence="8">
    <location>
        <begin position="114"/>
        <end position="124"/>
    </location>
</feature>
<gene>
    <name evidence="11" type="ORF">M6B38_282835</name>
</gene>
<dbReference type="Pfam" id="PF14368">
    <property type="entry name" value="LTP_2"/>
    <property type="match status" value="1"/>
</dbReference>
<feature type="signal peptide" evidence="9">
    <location>
        <begin position="1"/>
        <end position="24"/>
    </location>
</feature>
<dbReference type="GO" id="GO:0098552">
    <property type="term" value="C:side of membrane"/>
    <property type="evidence" value="ECO:0007669"/>
    <property type="project" value="UniProtKB-KW"/>
</dbReference>
<dbReference type="SUPFAM" id="SSF47699">
    <property type="entry name" value="Bifunctional inhibitor/lipid-transfer protein/seed storage 2S albumin"/>
    <property type="match status" value="1"/>
</dbReference>
<evidence type="ECO:0000256" key="2">
    <source>
        <dbReference type="ARBA" id="ARBA00009748"/>
    </source>
</evidence>
<comment type="subcellular location">
    <subcellularLocation>
        <location evidence="1">Cell membrane</location>
        <topology evidence="1">Lipid-anchor</topology>
        <topology evidence="1">GPI-anchor</topology>
    </subcellularLocation>
</comment>
<keyword evidence="4 9" id="KW-0732">Signal</keyword>
<evidence type="ECO:0000313" key="12">
    <source>
        <dbReference type="Proteomes" id="UP001140949"/>
    </source>
</evidence>
<feature type="compositionally biased region" description="Polar residues" evidence="8">
    <location>
        <begin position="189"/>
        <end position="200"/>
    </location>
</feature>
<keyword evidence="6" id="KW-0325">Glycoprotein</keyword>
<feature type="domain" description="Bifunctional inhibitor/plant lipid transfer protein/seed storage helical" evidence="10">
    <location>
        <begin position="28"/>
        <end position="106"/>
    </location>
</feature>
<protein>
    <submittedName>
        <fullName evidence="11">Non-specific lipid-transfer protein-like protein</fullName>
    </submittedName>
</protein>
<keyword evidence="12" id="KW-1185">Reference proteome</keyword>
<evidence type="ECO:0000313" key="11">
    <source>
        <dbReference type="EMBL" id="KAJ6846700.1"/>
    </source>
</evidence>
<comment type="similarity">
    <text evidence="2">Belongs to the plant LTP family.</text>
</comment>
<name>A0AAX6I046_IRIPA</name>
<feature type="region of interest" description="Disordered" evidence="8">
    <location>
        <begin position="114"/>
        <end position="200"/>
    </location>
</feature>
<dbReference type="GO" id="GO:0006869">
    <property type="term" value="P:lipid transport"/>
    <property type="evidence" value="ECO:0007669"/>
    <property type="project" value="InterPro"/>
</dbReference>
<dbReference type="SMART" id="SM00499">
    <property type="entry name" value="AAI"/>
    <property type="match status" value="1"/>
</dbReference>
<keyword evidence="3" id="KW-0472">Membrane</keyword>
<dbReference type="PANTHER" id="PTHR33044">
    <property type="entry name" value="BIFUNCTIONAL INHIBITOR/LIPID-TRANSFER PROTEIN/SEED STORAGE 2S ALBUMIN SUPERFAMILY PROTEIN-RELATED"/>
    <property type="match status" value="1"/>
</dbReference>
<accession>A0AAX6I046</accession>
<dbReference type="Gene3D" id="1.10.110.10">
    <property type="entry name" value="Plant lipid-transfer and hydrophobic proteins"/>
    <property type="match status" value="1"/>
</dbReference>
<evidence type="ECO:0000256" key="3">
    <source>
        <dbReference type="ARBA" id="ARBA00022622"/>
    </source>
</evidence>
<keyword evidence="3" id="KW-0336">GPI-anchor</keyword>
<reference evidence="11" key="1">
    <citation type="journal article" date="2023" name="GigaByte">
        <title>Genome assembly of the bearded iris, Iris pallida Lam.</title>
        <authorList>
            <person name="Bruccoleri R.E."/>
            <person name="Oakeley E.J."/>
            <person name="Faust A.M.E."/>
            <person name="Altorfer M."/>
            <person name="Dessus-Babus S."/>
            <person name="Burckhardt D."/>
            <person name="Oertli M."/>
            <person name="Naumann U."/>
            <person name="Petersen F."/>
            <person name="Wong J."/>
        </authorList>
    </citation>
    <scope>NUCLEOTIDE SEQUENCE</scope>
    <source>
        <strain evidence="11">GSM-AAB239-AS_SAM_17_03QT</strain>
    </source>
</reference>
<sequence length="222" mass="21860">MARGAYNMGLALILLAVMCATPLAQPNCAPTITSLAPCLGFITGNSSSTSPSSACCTQLASIIQTQTQCLCTVLNGTPQLPFVVNQTRALTLPGACKIQTTPLSPCNAAASGQLPPAAAGSPIGAPAPAPEPASPSTPSESIAPSPTFPSTPSDATPTSPSTPTVPSDASPTASATPVPQAPSGDGSKTVPTTNQSSSAKIATSYPPALLVLLLVASAFSAF</sequence>
<evidence type="ECO:0000256" key="1">
    <source>
        <dbReference type="ARBA" id="ARBA00004609"/>
    </source>
</evidence>
<keyword evidence="5" id="KW-1015">Disulfide bond</keyword>
<proteinExistence type="inferred from homology"/>
<dbReference type="InterPro" id="IPR000528">
    <property type="entry name" value="Plant_nsLTP"/>
</dbReference>
<dbReference type="InterPro" id="IPR036312">
    <property type="entry name" value="Bifun_inhib/LTP/seed_sf"/>
</dbReference>
<organism evidence="11 12">
    <name type="scientific">Iris pallida</name>
    <name type="common">Sweet iris</name>
    <dbReference type="NCBI Taxonomy" id="29817"/>
    <lineage>
        <taxon>Eukaryota</taxon>
        <taxon>Viridiplantae</taxon>
        <taxon>Streptophyta</taxon>
        <taxon>Embryophyta</taxon>
        <taxon>Tracheophyta</taxon>
        <taxon>Spermatophyta</taxon>
        <taxon>Magnoliopsida</taxon>
        <taxon>Liliopsida</taxon>
        <taxon>Asparagales</taxon>
        <taxon>Iridaceae</taxon>
        <taxon>Iridoideae</taxon>
        <taxon>Irideae</taxon>
        <taxon>Iris</taxon>
    </lineage>
</organism>
<dbReference type="InterPro" id="IPR016140">
    <property type="entry name" value="Bifunc_inhib/LTP/seed_store"/>
</dbReference>
<reference evidence="11" key="2">
    <citation type="submission" date="2023-04" db="EMBL/GenBank/DDBJ databases">
        <authorList>
            <person name="Bruccoleri R.E."/>
            <person name="Oakeley E.J."/>
            <person name="Faust A.-M."/>
            <person name="Dessus-Babus S."/>
            <person name="Altorfer M."/>
            <person name="Burckhardt D."/>
            <person name="Oertli M."/>
            <person name="Naumann U."/>
            <person name="Petersen F."/>
            <person name="Wong J."/>
        </authorList>
    </citation>
    <scope>NUCLEOTIDE SEQUENCE</scope>
    <source>
        <strain evidence="11">GSM-AAB239-AS_SAM_17_03QT</strain>
        <tissue evidence="11">Leaf</tissue>
    </source>
</reference>
<dbReference type="GO" id="GO:0008289">
    <property type="term" value="F:lipid binding"/>
    <property type="evidence" value="ECO:0007669"/>
    <property type="project" value="InterPro"/>
</dbReference>
<dbReference type="GO" id="GO:0005886">
    <property type="term" value="C:plasma membrane"/>
    <property type="evidence" value="ECO:0007669"/>
    <property type="project" value="UniProtKB-SubCell"/>
</dbReference>
<evidence type="ECO:0000256" key="7">
    <source>
        <dbReference type="ARBA" id="ARBA00023288"/>
    </source>
</evidence>